<name>A0ACB9IYZ3_9ASTR</name>
<proteinExistence type="predicted"/>
<gene>
    <name evidence="1" type="ORF">L1987_17776</name>
</gene>
<evidence type="ECO:0000313" key="1">
    <source>
        <dbReference type="EMBL" id="KAI3813062.1"/>
    </source>
</evidence>
<protein>
    <submittedName>
        <fullName evidence="1">Uncharacterized protein</fullName>
    </submittedName>
</protein>
<organism evidence="1 2">
    <name type="scientific">Smallanthus sonchifolius</name>
    <dbReference type="NCBI Taxonomy" id="185202"/>
    <lineage>
        <taxon>Eukaryota</taxon>
        <taxon>Viridiplantae</taxon>
        <taxon>Streptophyta</taxon>
        <taxon>Embryophyta</taxon>
        <taxon>Tracheophyta</taxon>
        <taxon>Spermatophyta</taxon>
        <taxon>Magnoliopsida</taxon>
        <taxon>eudicotyledons</taxon>
        <taxon>Gunneridae</taxon>
        <taxon>Pentapetalae</taxon>
        <taxon>asterids</taxon>
        <taxon>campanulids</taxon>
        <taxon>Asterales</taxon>
        <taxon>Asteraceae</taxon>
        <taxon>Asteroideae</taxon>
        <taxon>Heliantheae alliance</taxon>
        <taxon>Millerieae</taxon>
        <taxon>Smallanthus</taxon>
    </lineage>
</organism>
<evidence type="ECO:0000313" key="2">
    <source>
        <dbReference type="Proteomes" id="UP001056120"/>
    </source>
</evidence>
<reference evidence="2" key="1">
    <citation type="journal article" date="2022" name="Mol. Ecol. Resour.">
        <title>The genomes of chicory, endive, great burdock and yacon provide insights into Asteraceae palaeo-polyploidization history and plant inulin production.</title>
        <authorList>
            <person name="Fan W."/>
            <person name="Wang S."/>
            <person name="Wang H."/>
            <person name="Wang A."/>
            <person name="Jiang F."/>
            <person name="Liu H."/>
            <person name="Zhao H."/>
            <person name="Xu D."/>
            <person name="Zhang Y."/>
        </authorList>
    </citation>
    <scope>NUCLEOTIDE SEQUENCE [LARGE SCALE GENOMIC DNA]</scope>
    <source>
        <strain evidence="2">cv. Yunnan</strain>
    </source>
</reference>
<comment type="caution">
    <text evidence="1">The sequence shown here is derived from an EMBL/GenBank/DDBJ whole genome shotgun (WGS) entry which is preliminary data.</text>
</comment>
<accession>A0ACB9IYZ3</accession>
<dbReference type="EMBL" id="CM042023">
    <property type="protein sequence ID" value="KAI3813062.1"/>
    <property type="molecule type" value="Genomic_DNA"/>
</dbReference>
<keyword evidence="2" id="KW-1185">Reference proteome</keyword>
<dbReference type="Proteomes" id="UP001056120">
    <property type="component" value="Linkage Group LG06"/>
</dbReference>
<sequence>MGLHLLLGFCKLHDAGAPLLVTLINLTKKYGYGIMSILNQKDEQEINQRVWGTLHKHKGGDDDVFE</sequence>
<reference evidence="1 2" key="2">
    <citation type="journal article" date="2022" name="Mol. Ecol. Resour.">
        <title>The genomes of chicory, endive, great burdock and yacon provide insights into Asteraceae paleo-polyploidization history and plant inulin production.</title>
        <authorList>
            <person name="Fan W."/>
            <person name="Wang S."/>
            <person name="Wang H."/>
            <person name="Wang A."/>
            <person name="Jiang F."/>
            <person name="Liu H."/>
            <person name="Zhao H."/>
            <person name="Xu D."/>
            <person name="Zhang Y."/>
        </authorList>
    </citation>
    <scope>NUCLEOTIDE SEQUENCE [LARGE SCALE GENOMIC DNA]</scope>
    <source>
        <strain evidence="2">cv. Yunnan</strain>
        <tissue evidence="1">Leaves</tissue>
    </source>
</reference>